<evidence type="ECO:0000256" key="9">
    <source>
        <dbReference type="RuleBase" id="RU000688"/>
    </source>
</evidence>
<evidence type="ECO:0000256" key="2">
    <source>
        <dbReference type="ARBA" id="ARBA00022475"/>
    </source>
</evidence>
<organism evidence="12 13">
    <name type="scientific">Setaria digitata</name>
    <dbReference type="NCBI Taxonomy" id="48799"/>
    <lineage>
        <taxon>Eukaryota</taxon>
        <taxon>Metazoa</taxon>
        <taxon>Ecdysozoa</taxon>
        <taxon>Nematoda</taxon>
        <taxon>Chromadorea</taxon>
        <taxon>Rhabditida</taxon>
        <taxon>Spirurina</taxon>
        <taxon>Spiruromorpha</taxon>
        <taxon>Filarioidea</taxon>
        <taxon>Setariidae</taxon>
        <taxon>Setaria</taxon>
    </lineage>
</organism>
<feature type="transmembrane region" description="Helical" evidence="10">
    <location>
        <begin position="277"/>
        <end position="303"/>
    </location>
</feature>
<feature type="domain" description="G-protein coupled receptors family 1 profile" evidence="11">
    <location>
        <begin position="1"/>
        <end position="297"/>
    </location>
</feature>
<keyword evidence="3 9" id="KW-0812">Transmembrane</keyword>
<dbReference type="InterPro" id="IPR000276">
    <property type="entry name" value="GPCR_Rhodpsn"/>
</dbReference>
<dbReference type="PANTHER" id="PTHR24229">
    <property type="entry name" value="NEUROPEPTIDES RECEPTOR"/>
    <property type="match status" value="1"/>
</dbReference>
<dbReference type="AlphaFoldDB" id="A0A915PT76"/>
<keyword evidence="4 10" id="KW-1133">Transmembrane helix</keyword>
<evidence type="ECO:0000259" key="11">
    <source>
        <dbReference type="PROSITE" id="PS50262"/>
    </source>
</evidence>
<evidence type="ECO:0000313" key="13">
    <source>
        <dbReference type="WBParaSite" id="sdigi.contig407.g8113.t1"/>
    </source>
</evidence>
<dbReference type="SUPFAM" id="SSF81321">
    <property type="entry name" value="Family A G protein-coupled receptor-like"/>
    <property type="match status" value="1"/>
</dbReference>
<feature type="transmembrane region" description="Helical" evidence="10">
    <location>
        <begin position="155"/>
        <end position="181"/>
    </location>
</feature>
<dbReference type="Gene3D" id="1.20.1070.10">
    <property type="entry name" value="Rhodopsin 7-helix transmembrane proteins"/>
    <property type="match status" value="1"/>
</dbReference>
<comment type="similarity">
    <text evidence="9">Belongs to the G-protein coupled receptor 1 family.</text>
</comment>
<dbReference type="WBParaSite" id="sdigi.contig407.g8113.t1">
    <property type="protein sequence ID" value="sdigi.contig407.g8113.t1"/>
    <property type="gene ID" value="sdigi.contig407.g8113"/>
</dbReference>
<keyword evidence="12" id="KW-1185">Reference proteome</keyword>
<dbReference type="PROSITE" id="PS50262">
    <property type="entry name" value="G_PROTEIN_RECEP_F1_2"/>
    <property type="match status" value="1"/>
</dbReference>
<keyword evidence="6 10" id="KW-0472">Membrane</keyword>
<evidence type="ECO:0000256" key="4">
    <source>
        <dbReference type="ARBA" id="ARBA00022989"/>
    </source>
</evidence>
<dbReference type="GO" id="GO:0005886">
    <property type="term" value="C:plasma membrane"/>
    <property type="evidence" value="ECO:0007669"/>
    <property type="project" value="UniProtKB-SubCell"/>
</dbReference>
<evidence type="ECO:0000256" key="8">
    <source>
        <dbReference type="ARBA" id="ARBA00023224"/>
    </source>
</evidence>
<sequence length="346" mass="39540">MEITDVLPPPNHENLQVLIMAGTYMLLFLLGTSGNVTVLTTIYHVILGFWMFGTVICKLHAVLENFGKILSSLIITAMCVDRYVSVCHLQQKWFRSRRLAVTILTGLAFYAVVTLCPFLWSFKARQLVLFEKETAPLKLTRMTIEKCTMVNISSFLFILFIIYLFVFCYCLPLSLVTFSYVKLLKRLRQHARQFKIFSRSIKHTSVIGELKNLSSVRNLKQRTLQTIALQSSRLPLMRISMYTLAVAYFYFLCWTPFRLATVHAVYLEYAGDKNGHAAPLFVNFMYFVHALRLPILDTIWLCVLDGQLQARMVANNLKSVITLAEPSGIATATSQKKGNQYRTAES</sequence>
<proteinExistence type="inferred from homology"/>
<dbReference type="PANTHER" id="PTHR24229:SF95">
    <property type="entry name" value="G-PROTEIN COUPLED RECEPTOR C06G4.5-RELATED"/>
    <property type="match status" value="1"/>
</dbReference>
<keyword evidence="8 9" id="KW-0807">Transducer</keyword>
<keyword evidence="5 9" id="KW-0297">G-protein coupled receptor</keyword>
<evidence type="ECO:0000256" key="10">
    <source>
        <dbReference type="SAM" id="Phobius"/>
    </source>
</evidence>
<feature type="transmembrane region" description="Helical" evidence="10">
    <location>
        <begin position="239"/>
        <end position="257"/>
    </location>
</feature>
<dbReference type="GO" id="GO:0043005">
    <property type="term" value="C:neuron projection"/>
    <property type="evidence" value="ECO:0007669"/>
    <property type="project" value="TreeGrafter"/>
</dbReference>
<accession>A0A915PT76</accession>
<comment type="subcellular location">
    <subcellularLocation>
        <location evidence="1">Cell membrane</location>
        <topology evidence="1">Multi-pass membrane protein</topology>
    </subcellularLocation>
</comment>
<protein>
    <submittedName>
        <fullName evidence="13">G-protein coupled receptors family 1 profile domain-containing protein</fullName>
    </submittedName>
</protein>
<evidence type="ECO:0000256" key="3">
    <source>
        <dbReference type="ARBA" id="ARBA00022692"/>
    </source>
</evidence>
<feature type="transmembrane region" description="Helical" evidence="10">
    <location>
        <begin position="42"/>
        <end position="63"/>
    </location>
</feature>
<name>A0A915PT76_9BILA</name>
<evidence type="ECO:0000256" key="6">
    <source>
        <dbReference type="ARBA" id="ARBA00023136"/>
    </source>
</evidence>
<feature type="transmembrane region" description="Helical" evidence="10">
    <location>
        <begin position="69"/>
        <end position="87"/>
    </location>
</feature>
<dbReference type="PRINTS" id="PR00237">
    <property type="entry name" value="GPCRRHODOPSN"/>
</dbReference>
<evidence type="ECO:0000313" key="12">
    <source>
        <dbReference type="Proteomes" id="UP000887581"/>
    </source>
</evidence>
<dbReference type="PROSITE" id="PS00237">
    <property type="entry name" value="G_PROTEIN_RECEP_F1_1"/>
    <property type="match status" value="1"/>
</dbReference>
<feature type="transmembrane region" description="Helical" evidence="10">
    <location>
        <begin position="99"/>
        <end position="120"/>
    </location>
</feature>
<keyword evidence="2" id="KW-1003">Cell membrane</keyword>
<evidence type="ECO:0000256" key="5">
    <source>
        <dbReference type="ARBA" id="ARBA00023040"/>
    </source>
</evidence>
<keyword evidence="7 9" id="KW-0675">Receptor</keyword>
<dbReference type="InterPro" id="IPR017452">
    <property type="entry name" value="GPCR_Rhodpsn_7TM"/>
</dbReference>
<reference evidence="13" key="1">
    <citation type="submission" date="2022-11" db="UniProtKB">
        <authorList>
            <consortium name="WormBaseParasite"/>
        </authorList>
    </citation>
    <scope>IDENTIFICATION</scope>
</reference>
<evidence type="ECO:0000256" key="7">
    <source>
        <dbReference type="ARBA" id="ARBA00023170"/>
    </source>
</evidence>
<dbReference type="Pfam" id="PF00001">
    <property type="entry name" value="7tm_1"/>
    <property type="match status" value="1"/>
</dbReference>
<dbReference type="GO" id="GO:0042277">
    <property type="term" value="F:peptide binding"/>
    <property type="evidence" value="ECO:0007669"/>
    <property type="project" value="TreeGrafter"/>
</dbReference>
<dbReference type="Proteomes" id="UP000887581">
    <property type="component" value="Unplaced"/>
</dbReference>
<evidence type="ECO:0000256" key="1">
    <source>
        <dbReference type="ARBA" id="ARBA00004651"/>
    </source>
</evidence>
<dbReference type="GO" id="GO:0004930">
    <property type="term" value="F:G protein-coupled receptor activity"/>
    <property type="evidence" value="ECO:0007669"/>
    <property type="project" value="UniProtKB-KW"/>
</dbReference>
<feature type="transmembrane region" description="Helical" evidence="10">
    <location>
        <begin position="14"/>
        <end position="30"/>
    </location>
</feature>